<comment type="caution">
    <text evidence="2">The sequence shown here is derived from an EMBL/GenBank/DDBJ whole genome shotgun (WGS) entry which is preliminary data.</text>
</comment>
<dbReference type="AlphaFoldDB" id="A0A820EII4"/>
<evidence type="ECO:0000313" key="3">
    <source>
        <dbReference type="Proteomes" id="UP000663862"/>
    </source>
</evidence>
<organism evidence="2 3">
    <name type="scientific">Rotaria socialis</name>
    <dbReference type="NCBI Taxonomy" id="392032"/>
    <lineage>
        <taxon>Eukaryota</taxon>
        <taxon>Metazoa</taxon>
        <taxon>Spiralia</taxon>
        <taxon>Gnathifera</taxon>
        <taxon>Rotifera</taxon>
        <taxon>Eurotatoria</taxon>
        <taxon>Bdelloidea</taxon>
        <taxon>Philodinida</taxon>
        <taxon>Philodinidae</taxon>
        <taxon>Rotaria</taxon>
    </lineage>
</organism>
<accession>A0A820EII4</accession>
<sequence>MTRGIFTHYSSYIAKDVAFKIHCPTNKQVDNSTVVYADESNNLHLGIIAGIVKLKHTDEILFIVDQAKISGYGSFSLNGTEYTNDFFIFAMLTKPRSIVSIHYNAIQEKVAYRLHEKLNSVFEFHLFPNRLEST</sequence>
<proteinExistence type="predicted"/>
<reference evidence="2" key="1">
    <citation type="submission" date="2021-02" db="EMBL/GenBank/DDBJ databases">
        <authorList>
            <person name="Nowell W R."/>
        </authorList>
    </citation>
    <scope>NUCLEOTIDE SEQUENCE</scope>
</reference>
<gene>
    <name evidence="1" type="ORF">FME351_LOCUS20413</name>
    <name evidence="2" type="ORF">TSG867_LOCUS2978</name>
</gene>
<dbReference type="Proteomes" id="UP000663869">
    <property type="component" value="Unassembled WGS sequence"/>
</dbReference>
<protein>
    <submittedName>
        <fullName evidence="2">Uncharacterized protein</fullName>
    </submittedName>
</protein>
<name>A0A820EII4_9BILA</name>
<dbReference type="EMBL" id="CAJNYU010002640">
    <property type="protein sequence ID" value="CAF3570249.1"/>
    <property type="molecule type" value="Genomic_DNA"/>
</dbReference>
<evidence type="ECO:0000313" key="1">
    <source>
        <dbReference type="EMBL" id="CAF3570249.1"/>
    </source>
</evidence>
<dbReference type="EMBL" id="CAJOBQ010000084">
    <property type="protein sequence ID" value="CAF4249290.1"/>
    <property type="molecule type" value="Genomic_DNA"/>
</dbReference>
<evidence type="ECO:0000313" key="2">
    <source>
        <dbReference type="EMBL" id="CAF4249290.1"/>
    </source>
</evidence>
<dbReference type="Proteomes" id="UP000663862">
    <property type="component" value="Unassembled WGS sequence"/>
</dbReference>